<protein>
    <recommendedName>
        <fullName evidence="4">Retrotransposon gag domain-containing protein</fullName>
    </recommendedName>
</protein>
<feature type="region of interest" description="Disordered" evidence="1">
    <location>
        <begin position="206"/>
        <end position="287"/>
    </location>
</feature>
<feature type="compositionally biased region" description="Basic and acidic residues" evidence="1">
    <location>
        <begin position="256"/>
        <end position="287"/>
    </location>
</feature>
<accession>A0A438FWB8</accession>
<evidence type="ECO:0000313" key="3">
    <source>
        <dbReference type="Proteomes" id="UP000288805"/>
    </source>
</evidence>
<evidence type="ECO:0000313" key="2">
    <source>
        <dbReference type="EMBL" id="RVW64261.1"/>
    </source>
</evidence>
<evidence type="ECO:0000256" key="1">
    <source>
        <dbReference type="SAM" id="MobiDB-lite"/>
    </source>
</evidence>
<dbReference type="CDD" id="cd00303">
    <property type="entry name" value="retropepsin_like"/>
    <property type="match status" value="1"/>
</dbReference>
<gene>
    <name evidence="2" type="ORF">CK203_052309</name>
</gene>
<feature type="compositionally biased region" description="Polar residues" evidence="1">
    <location>
        <begin position="211"/>
        <end position="220"/>
    </location>
</feature>
<reference evidence="2 3" key="1">
    <citation type="journal article" date="2018" name="PLoS Genet.">
        <title>Population sequencing reveals clonal diversity and ancestral inbreeding in the grapevine cultivar Chardonnay.</title>
        <authorList>
            <person name="Roach M.J."/>
            <person name="Johnson D.L."/>
            <person name="Bohlmann J."/>
            <person name="van Vuuren H.J."/>
            <person name="Jones S.J."/>
            <person name="Pretorius I.S."/>
            <person name="Schmidt S.A."/>
            <person name="Borneman A.R."/>
        </authorList>
    </citation>
    <scope>NUCLEOTIDE SEQUENCE [LARGE SCALE GENOMIC DNA]</scope>
    <source>
        <strain evidence="3">cv. Chardonnay</strain>
        <tissue evidence="2">Leaf</tissue>
    </source>
</reference>
<organism evidence="2 3">
    <name type="scientific">Vitis vinifera</name>
    <name type="common">Grape</name>
    <dbReference type="NCBI Taxonomy" id="29760"/>
    <lineage>
        <taxon>Eukaryota</taxon>
        <taxon>Viridiplantae</taxon>
        <taxon>Streptophyta</taxon>
        <taxon>Embryophyta</taxon>
        <taxon>Tracheophyta</taxon>
        <taxon>Spermatophyta</taxon>
        <taxon>Magnoliopsida</taxon>
        <taxon>eudicotyledons</taxon>
        <taxon>Gunneridae</taxon>
        <taxon>Pentapetalae</taxon>
        <taxon>rosids</taxon>
        <taxon>Vitales</taxon>
        <taxon>Vitaceae</taxon>
        <taxon>Viteae</taxon>
        <taxon>Vitis</taxon>
    </lineage>
</organism>
<evidence type="ECO:0008006" key="4">
    <source>
        <dbReference type="Google" id="ProtNLM"/>
    </source>
</evidence>
<dbReference type="PANTHER" id="PTHR33067:SF32">
    <property type="entry name" value="ASPARTIC PEPTIDASE DDI1-TYPE DOMAIN-CONTAINING PROTEIN"/>
    <property type="match status" value="1"/>
</dbReference>
<dbReference type="Gene3D" id="2.40.70.10">
    <property type="entry name" value="Acid Proteases"/>
    <property type="match status" value="1"/>
</dbReference>
<comment type="caution">
    <text evidence="2">The sequence shown here is derived from an EMBL/GenBank/DDBJ whole genome shotgun (WGS) entry which is preliminary data.</text>
</comment>
<dbReference type="EMBL" id="QGNW01000723">
    <property type="protein sequence ID" value="RVW64261.1"/>
    <property type="molecule type" value="Genomic_DNA"/>
</dbReference>
<proteinExistence type="predicted"/>
<dbReference type="AlphaFoldDB" id="A0A438FWB8"/>
<dbReference type="PANTHER" id="PTHR33067">
    <property type="entry name" value="RNA-DIRECTED DNA POLYMERASE-RELATED"/>
    <property type="match status" value="1"/>
</dbReference>
<dbReference type="InterPro" id="IPR021109">
    <property type="entry name" value="Peptidase_aspartic_dom_sf"/>
</dbReference>
<dbReference type="Proteomes" id="UP000288805">
    <property type="component" value="Unassembled WGS sequence"/>
</dbReference>
<dbReference type="SUPFAM" id="SSF50630">
    <property type="entry name" value="Acid proteases"/>
    <property type="match status" value="1"/>
</dbReference>
<sequence>MEVVNACPHHGFDTWMLVSYFYEGMSPTMKQLLETICGGDFMSKSPDEAFEFLNYVAEISRSWDEPHERDLHRSKSQSNSKGGMYMLNENVDLQAKMIVLTKRLEELEAKGFHEVNAIYDNPIYMEQCSSCQSIEHEVSDCPTIPTMGERLVENHPNMSWNCGQEQFSSSQYSQSQQFMEDFPQQVPLVEQAILAISKLTSMHTVQEKGKFSSQPQQNPSGAHEIGETSESSTKEDEVKAIITLRGGKQVDQPMPKPRENKDGEQKENVKEQEKGKEVNEDDRSKEDEIVKEEVKKKDMLLAPPFPMALQSKKVVNNALEIFEVLKQVKVNIALLDMIRQVPAYAKFLKDLCTIKREIHLKKKAFLMEQISAIIQCKTPIKYKDPGCLTISVKIGNTFVKRALLDLGASVNLLPYSVYKQLGLGKLKSTSITLSLVDRSVKFPRGIIEDVLIQIDNFYYLVDFVVLDTHQGTSGLNHVPIILG</sequence>
<name>A0A438FWB8_VITVI</name>